<comment type="caution">
    <text evidence="2">The sequence shown here is derived from an EMBL/GenBank/DDBJ whole genome shotgun (WGS) entry which is preliminary data.</text>
</comment>
<accession>A0A1Q3CQ08</accession>
<keyword evidence="3" id="KW-1185">Reference proteome</keyword>
<dbReference type="Pfam" id="PF13966">
    <property type="entry name" value="zf-RVT"/>
    <property type="match status" value="1"/>
</dbReference>
<evidence type="ECO:0000313" key="2">
    <source>
        <dbReference type="EMBL" id="GAV82344.1"/>
    </source>
</evidence>
<dbReference type="EMBL" id="BDDD01002612">
    <property type="protein sequence ID" value="GAV82344.1"/>
    <property type="molecule type" value="Genomic_DNA"/>
</dbReference>
<dbReference type="InParanoid" id="A0A1Q3CQ08"/>
<evidence type="ECO:0000259" key="1">
    <source>
        <dbReference type="Pfam" id="PF13966"/>
    </source>
</evidence>
<protein>
    <submittedName>
        <fullName evidence="2">Zf-RVT domain-containing protein</fullName>
    </submittedName>
</protein>
<dbReference type="OrthoDB" id="1210636at2759"/>
<feature type="non-terminal residue" evidence="2">
    <location>
        <position position="117"/>
    </location>
</feature>
<dbReference type="InterPro" id="IPR026960">
    <property type="entry name" value="RVT-Znf"/>
</dbReference>
<feature type="domain" description="Reverse transcriptase zinc-binding" evidence="1">
    <location>
        <begin position="1"/>
        <end position="85"/>
    </location>
</feature>
<evidence type="ECO:0000313" key="3">
    <source>
        <dbReference type="Proteomes" id="UP000187406"/>
    </source>
</evidence>
<dbReference type="Proteomes" id="UP000187406">
    <property type="component" value="Unassembled WGS sequence"/>
</dbReference>
<proteinExistence type="predicted"/>
<sequence length="117" mass="13288">FSFKAAWQSISSRLPGTPWAKIVWFSGAIPKHSFCLWLTFHNAHLTLDKLHLFGIVQNTICPFGCGQQETLDHLFFECPFTKAVWSKVLELNNFALLADWNWHGTASWALGRTAGRP</sequence>
<feature type="non-terminal residue" evidence="2">
    <location>
        <position position="1"/>
    </location>
</feature>
<name>A0A1Q3CQ08_CEPFO</name>
<reference evidence="3" key="1">
    <citation type="submission" date="2016-04" db="EMBL/GenBank/DDBJ databases">
        <title>Cephalotus genome sequencing.</title>
        <authorList>
            <person name="Fukushima K."/>
            <person name="Hasebe M."/>
            <person name="Fang X."/>
        </authorList>
    </citation>
    <scope>NUCLEOTIDE SEQUENCE [LARGE SCALE GENOMIC DNA]</scope>
    <source>
        <strain evidence="3">cv. St1</strain>
    </source>
</reference>
<organism evidence="2 3">
    <name type="scientific">Cephalotus follicularis</name>
    <name type="common">Albany pitcher plant</name>
    <dbReference type="NCBI Taxonomy" id="3775"/>
    <lineage>
        <taxon>Eukaryota</taxon>
        <taxon>Viridiplantae</taxon>
        <taxon>Streptophyta</taxon>
        <taxon>Embryophyta</taxon>
        <taxon>Tracheophyta</taxon>
        <taxon>Spermatophyta</taxon>
        <taxon>Magnoliopsida</taxon>
        <taxon>eudicotyledons</taxon>
        <taxon>Gunneridae</taxon>
        <taxon>Pentapetalae</taxon>
        <taxon>rosids</taxon>
        <taxon>fabids</taxon>
        <taxon>Oxalidales</taxon>
        <taxon>Cephalotaceae</taxon>
        <taxon>Cephalotus</taxon>
    </lineage>
</organism>
<dbReference type="AlphaFoldDB" id="A0A1Q3CQ08"/>
<gene>
    <name evidence="2" type="ORF">CFOL_v3_25796</name>
</gene>